<dbReference type="OrthoDB" id="9771229at2"/>
<evidence type="ECO:0000259" key="7">
    <source>
        <dbReference type="Pfam" id="PF08340"/>
    </source>
</evidence>
<dbReference type="EMBL" id="FMZB01000003">
    <property type="protein sequence ID" value="SDC65169.1"/>
    <property type="molecule type" value="Genomic_DNA"/>
</dbReference>
<feature type="domain" description="Endoribonuclease YicC-like C-terminal" evidence="7">
    <location>
        <begin position="175"/>
        <end position="292"/>
    </location>
</feature>
<dbReference type="GO" id="GO:0004521">
    <property type="term" value="F:RNA endonuclease activity"/>
    <property type="evidence" value="ECO:0007669"/>
    <property type="project" value="InterPro"/>
</dbReference>
<keyword evidence="3" id="KW-0255">Endonuclease</keyword>
<comment type="similarity">
    <text evidence="5">Belongs to the YicC/YloC family.</text>
</comment>
<dbReference type="RefSeq" id="WP_139180853.1">
    <property type="nucleotide sequence ID" value="NZ_FMZB01000003.1"/>
</dbReference>
<feature type="domain" description="Endoribonuclease YicC-like N-terminal" evidence="6">
    <location>
        <begin position="3"/>
        <end position="156"/>
    </location>
</feature>
<dbReference type="PANTHER" id="PTHR30636:SF3">
    <property type="entry name" value="UPF0701 PROTEIN YICC"/>
    <property type="match status" value="1"/>
</dbReference>
<protein>
    <submittedName>
        <fullName evidence="8">TIGR00255 family protein</fullName>
    </submittedName>
</protein>
<evidence type="ECO:0000313" key="8">
    <source>
        <dbReference type="EMBL" id="SDC65169.1"/>
    </source>
</evidence>
<dbReference type="PANTHER" id="PTHR30636">
    <property type="entry name" value="UPF0701 PROTEIN YICC"/>
    <property type="match status" value="1"/>
</dbReference>
<dbReference type="Pfam" id="PF08340">
    <property type="entry name" value="YicC-like_C"/>
    <property type="match status" value="1"/>
</dbReference>
<dbReference type="NCBIfam" id="TIGR00255">
    <property type="entry name" value="YicC/YloC family endoribonuclease"/>
    <property type="match status" value="1"/>
</dbReference>
<dbReference type="Proteomes" id="UP000198666">
    <property type="component" value="Unassembled WGS sequence"/>
</dbReference>
<dbReference type="STRING" id="361279.SAMN05421663_103248"/>
<evidence type="ECO:0000256" key="5">
    <source>
        <dbReference type="ARBA" id="ARBA00035648"/>
    </source>
</evidence>
<reference evidence="9" key="1">
    <citation type="submission" date="2016-10" db="EMBL/GenBank/DDBJ databases">
        <authorList>
            <person name="Varghese N."/>
            <person name="Submissions S."/>
        </authorList>
    </citation>
    <scope>NUCLEOTIDE SEQUENCE [LARGE SCALE GENOMIC DNA]</scope>
    <source>
        <strain evidence="9">DSM 21620</strain>
    </source>
</reference>
<keyword evidence="4" id="KW-0378">Hydrolase</keyword>
<sequence length="292" mass="32351">MTRSMTGYGRGAASGSGLRVTAELKSVNSRYLDIKCKLPKAAAFLEATVKDQLQQAVSRGKLELTVDVEGGALRKREISIDWELAEAYMVKLKAIKSAFDLRGDITIDTLLTQSADIFVEEAQPELTELPDLVDKALQEALGAFLLMRTTEGTALASDIQNRMTAIQAMLKQLTELRPQVMEAYKQRIEDRVASYVDDGLPENSRLHQEIALLAEKGDITEELIRLESHLDQLAVNLEEKGPVGRTCDFILQEMQREVNTIGSKSTASSISIIVVSLKSELEKIKEQVQNIE</sequence>
<accession>A0A1G6NBD6</accession>
<evidence type="ECO:0000313" key="9">
    <source>
        <dbReference type="Proteomes" id="UP000198666"/>
    </source>
</evidence>
<comment type="cofactor">
    <cofactor evidence="1">
        <name>a divalent metal cation</name>
        <dbReference type="ChEBI" id="CHEBI:60240"/>
    </cofactor>
</comment>
<evidence type="ECO:0000256" key="3">
    <source>
        <dbReference type="ARBA" id="ARBA00022759"/>
    </source>
</evidence>
<organism evidence="8 9">
    <name type="scientific">Terribacillus halophilus</name>
    <dbReference type="NCBI Taxonomy" id="361279"/>
    <lineage>
        <taxon>Bacteria</taxon>
        <taxon>Bacillati</taxon>
        <taxon>Bacillota</taxon>
        <taxon>Bacilli</taxon>
        <taxon>Bacillales</taxon>
        <taxon>Bacillaceae</taxon>
        <taxon>Terribacillus</taxon>
    </lineage>
</organism>
<dbReference type="AlphaFoldDB" id="A0A1G6NBD6"/>
<dbReference type="InterPro" id="IPR005229">
    <property type="entry name" value="YicC/YloC-like"/>
</dbReference>
<dbReference type="GO" id="GO:0016787">
    <property type="term" value="F:hydrolase activity"/>
    <property type="evidence" value="ECO:0007669"/>
    <property type="project" value="UniProtKB-KW"/>
</dbReference>
<evidence type="ECO:0000256" key="2">
    <source>
        <dbReference type="ARBA" id="ARBA00022722"/>
    </source>
</evidence>
<keyword evidence="2" id="KW-0540">Nuclease</keyword>
<keyword evidence="9" id="KW-1185">Reference proteome</keyword>
<gene>
    <name evidence="8" type="ORF">SAMN05421663_103248</name>
</gene>
<evidence type="ECO:0000259" key="6">
    <source>
        <dbReference type="Pfam" id="PF03755"/>
    </source>
</evidence>
<dbReference type="Pfam" id="PF03755">
    <property type="entry name" value="YicC-like_N"/>
    <property type="match status" value="1"/>
</dbReference>
<name>A0A1G6NBD6_9BACI</name>
<proteinExistence type="inferred from homology"/>
<evidence type="ECO:0000256" key="4">
    <source>
        <dbReference type="ARBA" id="ARBA00022801"/>
    </source>
</evidence>
<evidence type="ECO:0000256" key="1">
    <source>
        <dbReference type="ARBA" id="ARBA00001968"/>
    </source>
</evidence>
<dbReference type="InterPro" id="IPR013551">
    <property type="entry name" value="YicC-like_C"/>
</dbReference>
<dbReference type="InterPro" id="IPR013527">
    <property type="entry name" value="YicC-like_N"/>
</dbReference>